<evidence type="ECO:0000259" key="2">
    <source>
        <dbReference type="Pfam" id="PF05425"/>
    </source>
</evidence>
<accession>A0A423FIY0</accession>
<feature type="transmembrane region" description="Helical" evidence="1">
    <location>
        <begin position="49"/>
        <end position="72"/>
    </location>
</feature>
<protein>
    <recommendedName>
        <fullName evidence="2">Copper resistance protein D domain-containing protein</fullName>
    </recommendedName>
</protein>
<keyword evidence="1" id="KW-0812">Transmembrane</keyword>
<evidence type="ECO:0000256" key="1">
    <source>
        <dbReference type="SAM" id="Phobius"/>
    </source>
</evidence>
<keyword evidence="1" id="KW-1133">Transmembrane helix</keyword>
<dbReference type="GO" id="GO:0016020">
    <property type="term" value="C:membrane"/>
    <property type="evidence" value="ECO:0007669"/>
    <property type="project" value="InterPro"/>
</dbReference>
<feature type="domain" description="Copper resistance protein D" evidence="2">
    <location>
        <begin position="48"/>
        <end position="150"/>
    </location>
</feature>
<dbReference type="InterPro" id="IPR008457">
    <property type="entry name" value="Cu-R_CopD_dom"/>
</dbReference>
<feature type="transmembrane region" description="Helical" evidence="1">
    <location>
        <begin position="84"/>
        <end position="103"/>
    </location>
</feature>
<dbReference type="AlphaFoldDB" id="A0A423FIY0"/>
<proteinExistence type="predicted"/>
<keyword evidence="1" id="KW-0472">Membrane</keyword>
<feature type="transmembrane region" description="Helical" evidence="1">
    <location>
        <begin position="133"/>
        <end position="154"/>
    </location>
</feature>
<comment type="caution">
    <text evidence="3">The sequence shown here is derived from an EMBL/GenBank/DDBJ whole genome shotgun (WGS) entry which is preliminary data.</text>
</comment>
<gene>
    <name evidence="3" type="ORF">BK648_04290</name>
</gene>
<dbReference type="Pfam" id="PF05425">
    <property type="entry name" value="CopD"/>
    <property type="match status" value="1"/>
</dbReference>
<dbReference type="RefSeq" id="WP_123714927.1">
    <property type="nucleotide sequence ID" value="NZ_MOAY01000019.1"/>
</dbReference>
<evidence type="ECO:0000313" key="3">
    <source>
        <dbReference type="EMBL" id="ROM57989.1"/>
    </source>
</evidence>
<dbReference type="EMBL" id="MOAY01000019">
    <property type="protein sequence ID" value="ROM57989.1"/>
    <property type="molecule type" value="Genomic_DNA"/>
</dbReference>
<sequence>MTVFSLTYTLHVLAALIWVGGMFFAWMILRPAAMAALEGPARLKLWANVFQRFFVWVWVAVLILPISGVGLLQLRFSGFETAPRYVQVMMGLYLVMTALFIRIQALKFPALRAAVGAEDWPAGAAVLGQIRRLVGINLIVGLVVVAIASARPMFQ</sequence>
<dbReference type="Proteomes" id="UP000284656">
    <property type="component" value="Unassembled WGS sequence"/>
</dbReference>
<organism evidence="3 4">
    <name type="scientific">Pseudomonas poae</name>
    <dbReference type="NCBI Taxonomy" id="200451"/>
    <lineage>
        <taxon>Bacteria</taxon>
        <taxon>Pseudomonadati</taxon>
        <taxon>Pseudomonadota</taxon>
        <taxon>Gammaproteobacteria</taxon>
        <taxon>Pseudomonadales</taxon>
        <taxon>Pseudomonadaceae</taxon>
        <taxon>Pseudomonas</taxon>
    </lineage>
</organism>
<evidence type="ECO:0000313" key="4">
    <source>
        <dbReference type="Proteomes" id="UP000284656"/>
    </source>
</evidence>
<feature type="transmembrane region" description="Helical" evidence="1">
    <location>
        <begin position="6"/>
        <end position="29"/>
    </location>
</feature>
<name>A0A423FIY0_9PSED</name>
<reference evidence="3 4" key="1">
    <citation type="submission" date="2016-10" db="EMBL/GenBank/DDBJ databases">
        <title>Comparative genome analysis of multiple Pseudomonas spp. focuses on biocontrol and plant growth promoting traits.</title>
        <authorList>
            <person name="Tao X.-Y."/>
            <person name="Taylor C.G."/>
        </authorList>
    </citation>
    <scope>NUCLEOTIDE SEQUENCE [LARGE SCALE GENOMIC DNA]</scope>
    <source>
        <strain evidence="3 4">29G9</strain>
    </source>
</reference>